<keyword evidence="6" id="KW-0624">Polysaccharide degradation</keyword>
<sequence length="408" mass="46875">MKLYNVFSVLALAVKISTSSIGNFEYNHLLEMWLPKHEVLTDSHHTKHHSLRRKDRKTLTQPTPSLITTPSHQIPGITNQHVLHNHDVDHHLTFYPHPPHKRTIPRLIVYVQTFVTPDGKPLSLLPLIENETRITHVILASVHLHERPGEIRLNDNRFGDKVWNRIWMEVKILQEHGVKVMLLLGGAAGGTYKRLSGTDEEFYKYYYPLRDLIKSYNIDGLDLDIEEEVPLSVPIRLLTALHRDLGHSFILTMAPLSSALAHKDGQNLSGFSYFQLDEFATVPGSDTKLVHWYNGMFYGDFAHGPPLYQSVLEQGWEPERVVMGVLDCADDGQPNGFVHVETLGETIKSLRRETRDSFGGVSGWEYWDAGQSEFEKIEPWMWVKKVGEALFEELPYFEEVRVEKSELR</sequence>
<dbReference type="EMBL" id="JAZHXI010000012">
    <property type="protein sequence ID" value="KAL2065850.1"/>
    <property type="molecule type" value="Genomic_DNA"/>
</dbReference>
<proteinExistence type="inferred from homology"/>
<dbReference type="Proteomes" id="UP001595075">
    <property type="component" value="Unassembled WGS sequence"/>
</dbReference>
<evidence type="ECO:0000256" key="8">
    <source>
        <dbReference type="RuleBase" id="RU004453"/>
    </source>
</evidence>
<comment type="caution">
    <text evidence="11">The sequence shown here is derived from an EMBL/GenBank/DDBJ whole genome shotgun (WGS) entry which is preliminary data.</text>
</comment>
<keyword evidence="3" id="KW-0146">Chitin degradation</keyword>
<dbReference type="InterPro" id="IPR001579">
    <property type="entry name" value="Glyco_hydro_18_chit_AS"/>
</dbReference>
<protein>
    <recommendedName>
        <fullName evidence="10">GH18 domain-containing protein</fullName>
    </recommendedName>
</protein>
<keyword evidence="12" id="KW-1185">Reference proteome</keyword>
<evidence type="ECO:0000259" key="10">
    <source>
        <dbReference type="PROSITE" id="PS51910"/>
    </source>
</evidence>
<comment type="similarity">
    <text evidence="8">Belongs to the glycosyl hydrolase 18 family.</text>
</comment>
<dbReference type="Pfam" id="PF00704">
    <property type="entry name" value="Glyco_hydro_18"/>
    <property type="match status" value="1"/>
</dbReference>
<keyword evidence="5 7" id="KW-0326">Glycosidase</keyword>
<name>A0ABR4C7E0_9HELO</name>
<evidence type="ECO:0000256" key="7">
    <source>
        <dbReference type="RuleBase" id="RU000489"/>
    </source>
</evidence>
<comment type="catalytic activity">
    <reaction evidence="1">
        <text>Random endo-hydrolysis of N-acetyl-beta-D-glucosaminide (1-&gt;4)-beta-linkages in chitin and chitodextrins.</text>
        <dbReference type="EC" id="3.2.1.14"/>
    </reaction>
</comment>
<evidence type="ECO:0000256" key="9">
    <source>
        <dbReference type="SAM" id="MobiDB-lite"/>
    </source>
</evidence>
<organism evidence="11 12">
    <name type="scientific">Oculimacula yallundae</name>
    <dbReference type="NCBI Taxonomy" id="86028"/>
    <lineage>
        <taxon>Eukaryota</taxon>
        <taxon>Fungi</taxon>
        <taxon>Dikarya</taxon>
        <taxon>Ascomycota</taxon>
        <taxon>Pezizomycotina</taxon>
        <taxon>Leotiomycetes</taxon>
        <taxon>Helotiales</taxon>
        <taxon>Ploettnerulaceae</taxon>
        <taxon>Oculimacula</taxon>
    </lineage>
</organism>
<dbReference type="InterPro" id="IPR017853">
    <property type="entry name" value="GH"/>
</dbReference>
<feature type="domain" description="GH18" evidence="10">
    <location>
        <begin position="105"/>
        <end position="393"/>
    </location>
</feature>
<evidence type="ECO:0000256" key="6">
    <source>
        <dbReference type="ARBA" id="ARBA00023326"/>
    </source>
</evidence>
<evidence type="ECO:0000256" key="2">
    <source>
        <dbReference type="ARBA" id="ARBA00022801"/>
    </source>
</evidence>
<reference evidence="11 12" key="1">
    <citation type="journal article" date="2024" name="Commun. Biol.">
        <title>Comparative genomic analysis of thermophilic fungi reveals convergent evolutionary adaptations and gene losses.</title>
        <authorList>
            <person name="Steindorff A.S."/>
            <person name="Aguilar-Pontes M.V."/>
            <person name="Robinson A.J."/>
            <person name="Andreopoulos B."/>
            <person name="LaButti K."/>
            <person name="Kuo A."/>
            <person name="Mondo S."/>
            <person name="Riley R."/>
            <person name="Otillar R."/>
            <person name="Haridas S."/>
            <person name="Lipzen A."/>
            <person name="Grimwood J."/>
            <person name="Schmutz J."/>
            <person name="Clum A."/>
            <person name="Reid I.D."/>
            <person name="Moisan M.C."/>
            <person name="Butler G."/>
            <person name="Nguyen T.T.M."/>
            <person name="Dewar K."/>
            <person name="Conant G."/>
            <person name="Drula E."/>
            <person name="Henrissat B."/>
            <person name="Hansel C."/>
            <person name="Singer S."/>
            <person name="Hutchinson M.I."/>
            <person name="de Vries R.P."/>
            <person name="Natvig D.O."/>
            <person name="Powell A.J."/>
            <person name="Tsang A."/>
            <person name="Grigoriev I.V."/>
        </authorList>
    </citation>
    <scope>NUCLEOTIDE SEQUENCE [LARGE SCALE GENOMIC DNA]</scope>
    <source>
        <strain evidence="11 12">CBS 494.80</strain>
    </source>
</reference>
<evidence type="ECO:0000256" key="5">
    <source>
        <dbReference type="ARBA" id="ARBA00023295"/>
    </source>
</evidence>
<keyword evidence="4" id="KW-0119">Carbohydrate metabolism</keyword>
<accession>A0ABR4C7E0</accession>
<feature type="compositionally biased region" description="Polar residues" evidence="9">
    <location>
        <begin position="59"/>
        <end position="71"/>
    </location>
</feature>
<gene>
    <name evidence="11" type="ORF">VTL71DRAFT_3520</name>
</gene>
<feature type="compositionally biased region" description="Basic residues" evidence="9">
    <location>
        <begin position="45"/>
        <end position="56"/>
    </location>
</feature>
<evidence type="ECO:0000313" key="11">
    <source>
        <dbReference type="EMBL" id="KAL2065850.1"/>
    </source>
</evidence>
<evidence type="ECO:0000256" key="4">
    <source>
        <dbReference type="ARBA" id="ARBA00023277"/>
    </source>
</evidence>
<evidence type="ECO:0000313" key="12">
    <source>
        <dbReference type="Proteomes" id="UP001595075"/>
    </source>
</evidence>
<evidence type="ECO:0000256" key="1">
    <source>
        <dbReference type="ARBA" id="ARBA00000822"/>
    </source>
</evidence>
<dbReference type="SUPFAM" id="SSF51445">
    <property type="entry name" value="(Trans)glycosidases"/>
    <property type="match status" value="1"/>
</dbReference>
<evidence type="ECO:0000256" key="3">
    <source>
        <dbReference type="ARBA" id="ARBA00023024"/>
    </source>
</evidence>
<feature type="region of interest" description="Disordered" evidence="9">
    <location>
        <begin position="44"/>
        <end position="71"/>
    </location>
</feature>
<keyword evidence="2 7" id="KW-0378">Hydrolase</keyword>
<dbReference type="PROSITE" id="PS51910">
    <property type="entry name" value="GH18_2"/>
    <property type="match status" value="1"/>
</dbReference>
<dbReference type="Gene3D" id="3.20.20.80">
    <property type="entry name" value="Glycosidases"/>
    <property type="match status" value="1"/>
</dbReference>
<dbReference type="InterPro" id="IPR001223">
    <property type="entry name" value="Glyco_hydro18_cat"/>
</dbReference>
<dbReference type="PROSITE" id="PS01095">
    <property type="entry name" value="GH18_1"/>
    <property type="match status" value="1"/>
</dbReference>